<dbReference type="InterPro" id="IPR013325">
    <property type="entry name" value="RNA_pol_sigma_r2"/>
</dbReference>
<dbReference type="KEGG" id="pkb:B4V02_23430"/>
<organism evidence="7 8">
    <name type="scientific">Paenibacillus kribbensis</name>
    <dbReference type="NCBI Taxonomy" id="172713"/>
    <lineage>
        <taxon>Bacteria</taxon>
        <taxon>Bacillati</taxon>
        <taxon>Bacillota</taxon>
        <taxon>Bacilli</taxon>
        <taxon>Bacillales</taxon>
        <taxon>Paenibacillaceae</taxon>
        <taxon>Paenibacillus</taxon>
    </lineage>
</organism>
<accession>A0A222WUI5</accession>
<dbReference type="InterPro" id="IPR036388">
    <property type="entry name" value="WH-like_DNA-bd_sf"/>
</dbReference>
<dbReference type="InterPro" id="IPR007627">
    <property type="entry name" value="RNA_pol_sigma70_r2"/>
</dbReference>
<dbReference type="InterPro" id="IPR014284">
    <property type="entry name" value="RNA_pol_sigma-70_dom"/>
</dbReference>
<dbReference type="SUPFAM" id="SSF88946">
    <property type="entry name" value="Sigma2 domain of RNA polymerase sigma factors"/>
    <property type="match status" value="1"/>
</dbReference>
<evidence type="ECO:0000256" key="2">
    <source>
        <dbReference type="ARBA" id="ARBA00023015"/>
    </source>
</evidence>
<dbReference type="STRING" id="172713.GCA_001705305_05247"/>
<keyword evidence="2" id="KW-0805">Transcription regulation</keyword>
<evidence type="ECO:0000256" key="1">
    <source>
        <dbReference type="ARBA" id="ARBA00010641"/>
    </source>
</evidence>
<sequence>MLLIIISKSDKQEDIDFFTELYIKFYPIMKTKAYEITQDYSVTDDLIQEAFIRLIKKIPILKSLNSCKRSSYIVHTIRNTSFNYVRKYSNEKNKCTYGLLDEGAEYIADSQLSIEEKYNLKEEYEQLGSIIGLLSERDQLLLINKYILELTDTELSKAIDVPAANIRSYLTRARRRALKLFLRKEEDKDHDRSFR</sequence>
<dbReference type="Proteomes" id="UP000214666">
    <property type="component" value="Chromosome"/>
</dbReference>
<dbReference type="EMBL" id="CP020028">
    <property type="protein sequence ID" value="ASR49421.1"/>
    <property type="molecule type" value="Genomic_DNA"/>
</dbReference>
<dbReference type="Gene3D" id="1.10.1740.10">
    <property type="match status" value="1"/>
</dbReference>
<comment type="similarity">
    <text evidence="1">Belongs to the sigma-70 factor family. ECF subfamily.</text>
</comment>
<dbReference type="PANTHER" id="PTHR43133:SF8">
    <property type="entry name" value="RNA POLYMERASE SIGMA FACTOR HI_1459-RELATED"/>
    <property type="match status" value="1"/>
</dbReference>
<evidence type="ECO:0000256" key="4">
    <source>
        <dbReference type="ARBA" id="ARBA00023125"/>
    </source>
</evidence>
<dbReference type="InterPro" id="IPR039425">
    <property type="entry name" value="RNA_pol_sigma-70-like"/>
</dbReference>
<keyword evidence="8" id="KW-1185">Reference proteome</keyword>
<dbReference type="Pfam" id="PF04542">
    <property type="entry name" value="Sigma70_r2"/>
    <property type="match status" value="1"/>
</dbReference>
<keyword evidence="5" id="KW-0804">Transcription</keyword>
<gene>
    <name evidence="7" type="ORF">B4V02_23430</name>
</gene>
<evidence type="ECO:0000313" key="7">
    <source>
        <dbReference type="EMBL" id="ASR49421.1"/>
    </source>
</evidence>
<dbReference type="OrthoDB" id="2613570at2"/>
<protein>
    <recommendedName>
        <fullName evidence="6">RNA polymerase sigma-70 region 2 domain-containing protein</fullName>
    </recommendedName>
</protein>
<dbReference type="GO" id="GO:0016987">
    <property type="term" value="F:sigma factor activity"/>
    <property type="evidence" value="ECO:0007669"/>
    <property type="project" value="UniProtKB-KW"/>
</dbReference>
<name>A0A222WUI5_9BACL</name>
<dbReference type="SUPFAM" id="SSF88659">
    <property type="entry name" value="Sigma3 and sigma4 domains of RNA polymerase sigma factors"/>
    <property type="match status" value="1"/>
</dbReference>
<evidence type="ECO:0000256" key="5">
    <source>
        <dbReference type="ARBA" id="ARBA00023163"/>
    </source>
</evidence>
<dbReference type="InterPro" id="IPR013324">
    <property type="entry name" value="RNA_pol_sigma_r3/r4-like"/>
</dbReference>
<dbReference type="PANTHER" id="PTHR43133">
    <property type="entry name" value="RNA POLYMERASE ECF-TYPE SIGMA FACTO"/>
    <property type="match status" value="1"/>
</dbReference>
<keyword evidence="3" id="KW-0731">Sigma factor</keyword>
<evidence type="ECO:0000313" key="8">
    <source>
        <dbReference type="Proteomes" id="UP000214666"/>
    </source>
</evidence>
<proteinExistence type="inferred from homology"/>
<dbReference type="GO" id="GO:0006352">
    <property type="term" value="P:DNA-templated transcription initiation"/>
    <property type="evidence" value="ECO:0007669"/>
    <property type="project" value="InterPro"/>
</dbReference>
<reference evidence="7 8" key="1">
    <citation type="submission" date="2017-03" db="EMBL/GenBank/DDBJ databases">
        <title>Complete genome sequence of Paenibacillus Kribbensis producing bioflocculants.</title>
        <authorList>
            <person name="Lee H.-G."/>
            <person name="Oh H.-M."/>
        </authorList>
    </citation>
    <scope>NUCLEOTIDE SEQUENCE [LARGE SCALE GENOMIC DNA]</scope>
    <source>
        <strain evidence="7 8">AM49</strain>
    </source>
</reference>
<keyword evidence="4" id="KW-0238">DNA-binding</keyword>
<feature type="domain" description="RNA polymerase sigma-70 region 2" evidence="6">
    <location>
        <begin position="21"/>
        <end position="89"/>
    </location>
</feature>
<evidence type="ECO:0000259" key="6">
    <source>
        <dbReference type="Pfam" id="PF04542"/>
    </source>
</evidence>
<evidence type="ECO:0000256" key="3">
    <source>
        <dbReference type="ARBA" id="ARBA00023082"/>
    </source>
</evidence>
<dbReference type="Gene3D" id="1.10.10.10">
    <property type="entry name" value="Winged helix-like DNA-binding domain superfamily/Winged helix DNA-binding domain"/>
    <property type="match status" value="1"/>
</dbReference>
<dbReference type="NCBIfam" id="TIGR02937">
    <property type="entry name" value="sigma70-ECF"/>
    <property type="match status" value="1"/>
</dbReference>
<dbReference type="GO" id="GO:0003677">
    <property type="term" value="F:DNA binding"/>
    <property type="evidence" value="ECO:0007669"/>
    <property type="project" value="UniProtKB-KW"/>
</dbReference>
<dbReference type="AlphaFoldDB" id="A0A222WUI5"/>
<dbReference type="RefSeq" id="WP_094156610.1">
    <property type="nucleotide sequence ID" value="NZ_CP020028.1"/>
</dbReference>